<dbReference type="GO" id="GO:0031405">
    <property type="term" value="F:lipoic acid binding"/>
    <property type="evidence" value="ECO:0007669"/>
    <property type="project" value="TreeGrafter"/>
</dbReference>
<dbReference type="GO" id="GO:0005759">
    <property type="term" value="C:mitochondrial matrix"/>
    <property type="evidence" value="ECO:0007669"/>
    <property type="project" value="UniProtKB-SubCell"/>
</dbReference>
<evidence type="ECO:0000259" key="11">
    <source>
        <dbReference type="PROSITE" id="PS50968"/>
    </source>
</evidence>
<dbReference type="PROSITE" id="PS00189">
    <property type="entry name" value="LIPOYL"/>
    <property type="match status" value="1"/>
</dbReference>
<dbReference type="Gene3D" id="2.40.50.100">
    <property type="match status" value="1"/>
</dbReference>
<dbReference type="Gene3D" id="3.30.559.10">
    <property type="entry name" value="Chloramphenicol acetyltransferase-like domain"/>
    <property type="match status" value="1"/>
</dbReference>
<evidence type="ECO:0000259" key="12">
    <source>
        <dbReference type="PROSITE" id="PS51826"/>
    </source>
</evidence>
<keyword evidence="5 9" id="KW-0450">Lipoyl</keyword>
<dbReference type="Pfam" id="PF02817">
    <property type="entry name" value="E3_binding"/>
    <property type="match status" value="1"/>
</dbReference>
<protein>
    <recommendedName>
        <fullName evidence="9">Dihydrolipoamide acetyltransferase component of pyruvate dehydrogenase complex</fullName>
        <ecNumber evidence="9">2.3.1.-</ecNumber>
    </recommendedName>
</protein>
<comment type="cofactor">
    <cofactor evidence="1 9">
        <name>(R)-lipoate</name>
        <dbReference type="ChEBI" id="CHEBI:83088"/>
    </cofactor>
</comment>
<sequence length="507" mass="55288">MKTLVSREASRLLCRYTAANKAPIPACRQFKSVLVPRQYARRQFHSSPCSKVVKPYLLADIGEGITECQVIQWFVKPGARVEQFDPICEVQSDKASVEITSRFDGVIKKLYYEPDDMAKVGKPLVDIDIQSEISPADEALLNDGTAKEAEKEAPKQVTHQDEGLELGRNDTKAAVMDTPPLEASQTLPSEPPKEQPKVQRQLGKHASLATPAVRHMVKEFNLKIEDIEGTGKDGRVLKEDVQNHSGSSSEAGNTKASSSPKAPTLAPVQQVEDHVRPLTNIQAAMYKQMTRSLSIPHFLYTDNVDFSALNALRKKFNAHKEKPHRLTTLPFVVKAVSLALQQYPLLNAHLDTTTNPNKPQMLVKGQHNIGIAIDSPSGLLVPVVRNVQSHSIESLAAEISRLGNLARSGKLSTADLSGATITLSNIGSIGGTAVAPVIVSPQVAIIGIGRARTVPAFGDNGEIVKKEECVFSWSADHRVIDGAMAARCAESVRAYLENIEDMLVRLR</sequence>
<dbReference type="InterPro" id="IPR004167">
    <property type="entry name" value="PSBD"/>
</dbReference>
<feature type="compositionally biased region" description="Polar residues" evidence="10">
    <location>
        <begin position="243"/>
        <end position="261"/>
    </location>
</feature>
<dbReference type="SUPFAM" id="SSF51230">
    <property type="entry name" value="Single hybrid motif"/>
    <property type="match status" value="1"/>
</dbReference>
<name>A0A6A6XAA3_9PLEO</name>
<evidence type="ECO:0000256" key="7">
    <source>
        <dbReference type="ARBA" id="ARBA00023128"/>
    </source>
</evidence>
<comment type="subcellular location">
    <subcellularLocation>
        <location evidence="2">Mitochondrion matrix</location>
    </subcellularLocation>
</comment>
<reference evidence="13" key="1">
    <citation type="journal article" date="2020" name="Stud. Mycol.">
        <title>101 Dothideomycetes genomes: a test case for predicting lifestyles and emergence of pathogens.</title>
        <authorList>
            <person name="Haridas S."/>
            <person name="Albert R."/>
            <person name="Binder M."/>
            <person name="Bloem J."/>
            <person name="Labutti K."/>
            <person name="Salamov A."/>
            <person name="Andreopoulos B."/>
            <person name="Baker S."/>
            <person name="Barry K."/>
            <person name="Bills G."/>
            <person name="Bluhm B."/>
            <person name="Cannon C."/>
            <person name="Castanera R."/>
            <person name="Culley D."/>
            <person name="Daum C."/>
            <person name="Ezra D."/>
            <person name="Gonzalez J."/>
            <person name="Henrissat B."/>
            <person name="Kuo A."/>
            <person name="Liang C."/>
            <person name="Lipzen A."/>
            <person name="Lutzoni F."/>
            <person name="Magnuson J."/>
            <person name="Mondo S."/>
            <person name="Nolan M."/>
            <person name="Ohm R."/>
            <person name="Pangilinan J."/>
            <person name="Park H.-J."/>
            <person name="Ramirez L."/>
            <person name="Alfaro M."/>
            <person name="Sun H."/>
            <person name="Tritt A."/>
            <person name="Yoshinaga Y."/>
            <person name="Zwiers L.-H."/>
            <person name="Turgeon B."/>
            <person name="Goodwin S."/>
            <person name="Spatafora J."/>
            <person name="Crous P."/>
            <person name="Grigoriev I."/>
        </authorList>
    </citation>
    <scope>NUCLEOTIDE SEQUENCE</scope>
    <source>
        <strain evidence="13">CBS 109.77</strain>
    </source>
</reference>
<evidence type="ECO:0000256" key="5">
    <source>
        <dbReference type="ARBA" id="ARBA00022823"/>
    </source>
</evidence>
<dbReference type="PROSITE" id="PS50968">
    <property type="entry name" value="BIOTINYL_LIPOYL"/>
    <property type="match status" value="1"/>
</dbReference>
<dbReference type="AlphaFoldDB" id="A0A6A6XAA3"/>
<evidence type="ECO:0000256" key="6">
    <source>
        <dbReference type="ARBA" id="ARBA00022946"/>
    </source>
</evidence>
<dbReference type="PROSITE" id="PS51826">
    <property type="entry name" value="PSBD"/>
    <property type="match status" value="1"/>
</dbReference>
<evidence type="ECO:0000313" key="13">
    <source>
        <dbReference type="EMBL" id="KAF2793336.1"/>
    </source>
</evidence>
<keyword evidence="14" id="KW-1185">Reference proteome</keyword>
<dbReference type="PANTHER" id="PTHR43178">
    <property type="entry name" value="DIHYDROLIPOAMIDE ACETYLTRANSFERASE COMPONENT OF PYRUVATE DEHYDROGENASE COMPLEX"/>
    <property type="match status" value="1"/>
</dbReference>
<dbReference type="CDD" id="cd06849">
    <property type="entry name" value="lipoyl_domain"/>
    <property type="match status" value="1"/>
</dbReference>
<evidence type="ECO:0000313" key="14">
    <source>
        <dbReference type="Proteomes" id="UP000799757"/>
    </source>
</evidence>
<dbReference type="SUPFAM" id="SSF52777">
    <property type="entry name" value="CoA-dependent acyltransferases"/>
    <property type="match status" value="1"/>
</dbReference>
<dbReference type="Gene3D" id="4.10.320.10">
    <property type="entry name" value="E3-binding domain"/>
    <property type="match status" value="1"/>
</dbReference>
<dbReference type="InterPro" id="IPR001078">
    <property type="entry name" value="2-oxoacid_DH_actylTfrase"/>
</dbReference>
<dbReference type="InterPro" id="IPR003016">
    <property type="entry name" value="2-oxoA_DH_lipoyl-BS"/>
</dbReference>
<feature type="domain" description="Peripheral subunit-binding (PSBD)" evidence="12">
    <location>
        <begin position="208"/>
        <end position="245"/>
    </location>
</feature>
<dbReference type="InterPro" id="IPR036625">
    <property type="entry name" value="E3-bd_dom_sf"/>
</dbReference>
<accession>A0A6A6XAA3</accession>
<feature type="region of interest" description="Disordered" evidence="10">
    <location>
        <begin position="145"/>
        <end position="169"/>
    </location>
</feature>
<evidence type="ECO:0000256" key="2">
    <source>
        <dbReference type="ARBA" id="ARBA00004305"/>
    </source>
</evidence>
<organism evidence="13 14">
    <name type="scientific">Melanomma pulvis-pyrius CBS 109.77</name>
    <dbReference type="NCBI Taxonomy" id="1314802"/>
    <lineage>
        <taxon>Eukaryota</taxon>
        <taxon>Fungi</taxon>
        <taxon>Dikarya</taxon>
        <taxon>Ascomycota</taxon>
        <taxon>Pezizomycotina</taxon>
        <taxon>Dothideomycetes</taxon>
        <taxon>Pleosporomycetidae</taxon>
        <taxon>Pleosporales</taxon>
        <taxon>Melanommataceae</taxon>
        <taxon>Melanomma</taxon>
    </lineage>
</organism>
<dbReference type="EMBL" id="MU001932">
    <property type="protein sequence ID" value="KAF2793336.1"/>
    <property type="molecule type" value="Genomic_DNA"/>
</dbReference>
<dbReference type="OrthoDB" id="15567at2759"/>
<keyword evidence="8 9" id="KW-0012">Acyltransferase</keyword>
<keyword evidence="6" id="KW-0809">Transit peptide</keyword>
<dbReference type="Pfam" id="PF00198">
    <property type="entry name" value="2-oxoacid_dh"/>
    <property type="match status" value="1"/>
</dbReference>
<dbReference type="FunFam" id="2.40.50.100:FF:000013">
    <property type="entry name" value="Dihydrolipoamide acetyltransferase component of pyruvate dehydrogenase complex"/>
    <property type="match status" value="1"/>
</dbReference>
<dbReference type="InterPro" id="IPR050743">
    <property type="entry name" value="2-oxoacid_DH_E2_comp"/>
</dbReference>
<dbReference type="GO" id="GO:0045333">
    <property type="term" value="P:cellular respiration"/>
    <property type="evidence" value="ECO:0007669"/>
    <property type="project" value="UniProtKB-ARBA"/>
</dbReference>
<gene>
    <name evidence="13" type="ORF">K505DRAFT_408130</name>
</gene>
<evidence type="ECO:0000256" key="1">
    <source>
        <dbReference type="ARBA" id="ARBA00001938"/>
    </source>
</evidence>
<evidence type="ECO:0000256" key="10">
    <source>
        <dbReference type="SAM" id="MobiDB-lite"/>
    </source>
</evidence>
<evidence type="ECO:0000256" key="4">
    <source>
        <dbReference type="ARBA" id="ARBA00022679"/>
    </source>
</evidence>
<evidence type="ECO:0000256" key="9">
    <source>
        <dbReference type="RuleBase" id="RU003423"/>
    </source>
</evidence>
<dbReference type="GO" id="GO:0016407">
    <property type="term" value="F:acetyltransferase activity"/>
    <property type="evidence" value="ECO:0007669"/>
    <property type="project" value="TreeGrafter"/>
</dbReference>
<feature type="region of interest" description="Disordered" evidence="10">
    <location>
        <begin position="241"/>
        <end position="266"/>
    </location>
</feature>
<keyword evidence="4 9" id="KW-0808">Transferase</keyword>
<dbReference type="InterPro" id="IPR000089">
    <property type="entry name" value="Biotin_lipoyl"/>
</dbReference>
<dbReference type="EC" id="2.3.1.-" evidence="9"/>
<dbReference type="PANTHER" id="PTHR43178:SF5">
    <property type="entry name" value="LIPOAMIDE ACYLTRANSFERASE COMPONENT OF BRANCHED-CHAIN ALPHA-KETO ACID DEHYDROGENASE COMPLEX, MITOCHONDRIAL"/>
    <property type="match status" value="1"/>
</dbReference>
<evidence type="ECO:0000256" key="3">
    <source>
        <dbReference type="ARBA" id="ARBA00007317"/>
    </source>
</evidence>
<dbReference type="InterPro" id="IPR011053">
    <property type="entry name" value="Single_hybrid_motif"/>
</dbReference>
<comment type="similarity">
    <text evidence="3 9">Belongs to the 2-oxoacid dehydrogenase family.</text>
</comment>
<feature type="domain" description="Lipoyl-binding" evidence="11">
    <location>
        <begin position="52"/>
        <end position="128"/>
    </location>
</feature>
<feature type="region of interest" description="Disordered" evidence="10">
    <location>
        <begin position="182"/>
        <end position="209"/>
    </location>
</feature>
<dbReference type="Proteomes" id="UP000799757">
    <property type="component" value="Unassembled WGS sequence"/>
</dbReference>
<dbReference type="FunFam" id="3.30.559.10:FF:000007">
    <property type="entry name" value="Dihydrolipoamide acetyltransferase component of pyruvate dehydrogenase complex"/>
    <property type="match status" value="1"/>
</dbReference>
<dbReference type="SUPFAM" id="SSF47005">
    <property type="entry name" value="Peripheral subunit-binding domain of 2-oxo acid dehydrogenase complex"/>
    <property type="match status" value="1"/>
</dbReference>
<dbReference type="InterPro" id="IPR023213">
    <property type="entry name" value="CAT-like_dom_sf"/>
</dbReference>
<proteinExistence type="inferred from homology"/>
<evidence type="ECO:0000256" key="8">
    <source>
        <dbReference type="ARBA" id="ARBA00023315"/>
    </source>
</evidence>
<keyword evidence="7" id="KW-0496">Mitochondrion</keyword>
<dbReference type="Pfam" id="PF00364">
    <property type="entry name" value="Biotin_lipoyl"/>
    <property type="match status" value="1"/>
</dbReference>